<keyword evidence="2" id="KW-1185">Reference proteome</keyword>
<evidence type="ECO:0000313" key="2">
    <source>
        <dbReference type="Proteomes" id="UP001066276"/>
    </source>
</evidence>
<evidence type="ECO:0000313" key="1">
    <source>
        <dbReference type="EMBL" id="KAJ1140158.1"/>
    </source>
</evidence>
<sequence>MRRYGPVVPQHHCLPNVPLGTRGGEPSVIQRVATFHPTLAAWLCPCAQGLPHLPTTFGESLLPVPSSSHPDERHCLSRPSERWKRTCHWKRGAGAPFRETCPVAKRPHCQDPLSTCL</sequence>
<organism evidence="1 2">
    <name type="scientific">Pleurodeles waltl</name>
    <name type="common">Iberian ribbed newt</name>
    <dbReference type="NCBI Taxonomy" id="8319"/>
    <lineage>
        <taxon>Eukaryota</taxon>
        <taxon>Metazoa</taxon>
        <taxon>Chordata</taxon>
        <taxon>Craniata</taxon>
        <taxon>Vertebrata</taxon>
        <taxon>Euteleostomi</taxon>
        <taxon>Amphibia</taxon>
        <taxon>Batrachia</taxon>
        <taxon>Caudata</taxon>
        <taxon>Salamandroidea</taxon>
        <taxon>Salamandridae</taxon>
        <taxon>Pleurodelinae</taxon>
        <taxon>Pleurodeles</taxon>
    </lineage>
</organism>
<dbReference type="EMBL" id="JANPWB010000010">
    <property type="protein sequence ID" value="KAJ1140158.1"/>
    <property type="molecule type" value="Genomic_DNA"/>
</dbReference>
<accession>A0AAV7QP64</accession>
<comment type="caution">
    <text evidence="1">The sequence shown here is derived from an EMBL/GenBank/DDBJ whole genome shotgun (WGS) entry which is preliminary data.</text>
</comment>
<proteinExistence type="predicted"/>
<reference evidence="1" key="1">
    <citation type="journal article" date="2022" name="bioRxiv">
        <title>Sequencing and chromosome-scale assembly of the giantPleurodeles waltlgenome.</title>
        <authorList>
            <person name="Brown T."/>
            <person name="Elewa A."/>
            <person name="Iarovenko S."/>
            <person name="Subramanian E."/>
            <person name="Araus A.J."/>
            <person name="Petzold A."/>
            <person name="Susuki M."/>
            <person name="Suzuki K.-i.T."/>
            <person name="Hayashi T."/>
            <person name="Toyoda A."/>
            <person name="Oliveira C."/>
            <person name="Osipova E."/>
            <person name="Leigh N.D."/>
            <person name="Simon A."/>
            <person name="Yun M.H."/>
        </authorList>
    </citation>
    <scope>NUCLEOTIDE SEQUENCE</scope>
    <source>
        <strain evidence="1">20211129_DDA</strain>
        <tissue evidence="1">Liver</tissue>
    </source>
</reference>
<dbReference type="AlphaFoldDB" id="A0AAV7QP64"/>
<name>A0AAV7QP64_PLEWA</name>
<gene>
    <name evidence="1" type="ORF">NDU88_006518</name>
</gene>
<dbReference type="Proteomes" id="UP001066276">
    <property type="component" value="Chromosome 6"/>
</dbReference>
<protein>
    <submittedName>
        <fullName evidence="1">Uncharacterized protein</fullName>
    </submittedName>
</protein>